<feature type="domain" description="PKD/Chitinase" evidence="3">
    <location>
        <begin position="388"/>
        <end position="476"/>
    </location>
</feature>
<dbReference type="InterPro" id="IPR022409">
    <property type="entry name" value="PKD/Chitinase_dom"/>
</dbReference>
<dbReference type="Proteomes" id="UP000474175">
    <property type="component" value="Unassembled WGS sequence"/>
</dbReference>
<sequence>MRFLYCFLAVSLTVVSSIFGQSYPSYFALNSNSPVCDGQTFNFSAAYTVPPSGTQVSFRWSGPNGLINTSGNALTVPASATSTGVYSVTMTFTGTTQGSVTASKTASLGTSKPMALVYDGQYTYPSRSICGPTSLSLVAYPDEAYSGNQATYFWTGPNGFTSTERNPVVSQGATGLYILEATYPNNCGVGRDTVRIYDTSLFVYTSASSIGPNPQIVGSICLGESIAIQAITSLPTGTSATYQWSGPNGFTSTAQSFTLANATTSMQGSYTVTATFSGNCTGTATATQLINVGSPSLFAYSSEPNSSGGSSVNTFCPGSGFRVAVSSGGAPTSYQWSGPNGFTSQASSVTFTNATSAMTGAYSVTATFSGGCSNTATAQVTIGLPTASITAYAAETNSPGSSFCPGTAIRMEAFTLNSTNATYQWSGPNGFTSSTKSFTLTSVTPAMAGIYSVTVTLSGSCTSPIIASQTISVGTPSLFVYSTDITGLSGNSFNTYCPGSSFRLVASSSAAGISYQWSGPNGFTSQASSVTFTNATSAMTGTYSVTATFPGGCSNIATAQVTIGNATVAIGSYNLENNQPALAFCPGNTVRMAILSSPPPSTSYQWRGPNGFTSNAESFTLTNVIPSMAGTYSVTATTPTGCLATGSRTIAIGPPSVFISSGTYACEGGQLSLEASPTINYTIINVYATYQWSGPNGFTSSAKSFTLTNVTPASAGLYSVTATFSGGCSGTVTASKQIRLRKPSLSVFSQSTDQSIRGESYCPGTSFEVYPLFFQNPTDFPSNRSAVSYQWSGPNGFTSTEQKPTIPTATSLASGLYSLTATATGECSGVYTATREINVGSPFSYVSASPISGIAQNETYCPGASVRIAASNNPANANVVSYQWRGPNGFTSSASSFTLDHVSAATAGVYSLTTIYGGNCAGKRVSFANIKAETPPVYIGVYPVIGGGSGGPTNPPPLCQGNGYTLSPSWSPYNTDSLGLNTTYEWTLPDGSVSNATSLSITNASQANAGRYILTTTLGGVCASGISRDTVDLVVGIPAPRVWSSNLFITNGGSTTLFADECAGPTVRWSDGQTGRSIVVSPAQTTLYTATCENSEGCLSPPSASLTVRVSNQPEADLSLHIAVSNRTPVLGQPVSVTLSVKNASKQEARNIQLESRLPNFLAVVDGGNFQNNSGVLTTTLSSIPASGSVNQTIQLVATSEGVFRLSAQIMASDNPDPDSYPGSGTNDGQDDMSWVDLRTTKSGMLINTSPEPNPAVLPNPTTEKIVLPFDKVDLSLNLSASNVAPTLNEVITITVQLGNYDDRRLLSPEVTCQLPSGLTFVSGTNFVADGQTIVLTGGRYYECWPQSFSFQARVTGAVDEPVKARITYCDWEDVDSDPGNGFDTGEDDTAQISLRVR</sequence>
<feature type="domain" description="Immunoglobulin" evidence="4">
    <location>
        <begin position="301"/>
        <end position="383"/>
    </location>
</feature>
<feature type="domain" description="Immunoglobulin" evidence="4">
    <location>
        <begin position="660"/>
        <end position="741"/>
    </location>
</feature>
<feature type="domain" description="PKD/Chitinase" evidence="3">
    <location>
        <begin position="301"/>
        <end position="385"/>
    </location>
</feature>
<name>A0A6L9L9T3_9BACT</name>
<dbReference type="InterPro" id="IPR013783">
    <property type="entry name" value="Ig-like_fold"/>
</dbReference>
<keyword evidence="2" id="KW-0732">Signal</keyword>
<feature type="domain" description="Immunoglobulin" evidence="4">
    <location>
        <begin position="482"/>
        <end position="564"/>
    </location>
</feature>
<evidence type="ECO:0000313" key="6">
    <source>
        <dbReference type="Proteomes" id="UP000474175"/>
    </source>
</evidence>
<feature type="domain" description="Immunoglobulin" evidence="4">
    <location>
        <begin position="579"/>
        <end position="652"/>
    </location>
</feature>
<dbReference type="EMBL" id="JAAFZH010000010">
    <property type="protein sequence ID" value="NDU97345.1"/>
    <property type="molecule type" value="Genomic_DNA"/>
</dbReference>
<dbReference type="InterPro" id="IPR035986">
    <property type="entry name" value="PKD_dom_sf"/>
</dbReference>
<feature type="region of interest" description="Disordered" evidence="1">
    <location>
        <begin position="1378"/>
        <end position="1398"/>
    </location>
</feature>
<evidence type="ECO:0008006" key="7">
    <source>
        <dbReference type="Google" id="ProtNLM"/>
    </source>
</evidence>
<keyword evidence="6" id="KW-1185">Reference proteome</keyword>
<evidence type="ECO:0000259" key="3">
    <source>
        <dbReference type="SMART" id="SM00089"/>
    </source>
</evidence>
<feature type="chain" id="PRO_5026999057" description="PKD domain-containing protein" evidence="2">
    <location>
        <begin position="28"/>
        <end position="1398"/>
    </location>
</feature>
<reference evidence="5 6" key="1">
    <citation type="submission" date="2020-02" db="EMBL/GenBank/DDBJ databases">
        <title>Draft genome sequence of two Spirosoma agri KCTC 52727 and Spirosoma terrae KCTC 52035.</title>
        <authorList>
            <person name="Rojas J."/>
            <person name="Ambika Manirajan B."/>
            <person name="Suarez C."/>
            <person name="Ratering S."/>
            <person name="Schnell S."/>
        </authorList>
    </citation>
    <scope>NUCLEOTIDE SEQUENCE [LARGE SCALE GENOMIC DNA]</scope>
    <source>
        <strain evidence="5 6">KCTC 52035</strain>
    </source>
</reference>
<evidence type="ECO:0000313" key="5">
    <source>
        <dbReference type="EMBL" id="NDU97345.1"/>
    </source>
</evidence>
<dbReference type="Pfam" id="PF01345">
    <property type="entry name" value="DUF11"/>
    <property type="match status" value="1"/>
</dbReference>
<dbReference type="InterPro" id="IPR001434">
    <property type="entry name" value="OmcB-like_DUF11"/>
</dbReference>
<dbReference type="SMART" id="SM00409">
    <property type="entry name" value="IG"/>
    <property type="match status" value="7"/>
</dbReference>
<organism evidence="5 6">
    <name type="scientific">Spirosoma terrae</name>
    <dbReference type="NCBI Taxonomy" id="1968276"/>
    <lineage>
        <taxon>Bacteria</taxon>
        <taxon>Pseudomonadati</taxon>
        <taxon>Bacteroidota</taxon>
        <taxon>Cytophagia</taxon>
        <taxon>Cytophagales</taxon>
        <taxon>Cytophagaceae</taxon>
        <taxon>Spirosoma</taxon>
    </lineage>
</organism>
<dbReference type="InterPro" id="IPR003599">
    <property type="entry name" value="Ig_sub"/>
</dbReference>
<protein>
    <recommendedName>
        <fullName evidence="7">PKD domain-containing protein</fullName>
    </recommendedName>
</protein>
<proteinExistence type="predicted"/>
<feature type="domain" description="PKD/Chitinase" evidence="3">
    <location>
        <begin position="490"/>
        <end position="566"/>
    </location>
</feature>
<evidence type="ECO:0000259" key="4">
    <source>
        <dbReference type="SMART" id="SM00409"/>
    </source>
</evidence>
<feature type="domain" description="PKD/Chitinase" evidence="3">
    <location>
        <begin position="755"/>
        <end position="842"/>
    </location>
</feature>
<evidence type="ECO:0000256" key="1">
    <source>
        <dbReference type="SAM" id="MobiDB-lite"/>
    </source>
</evidence>
<feature type="domain" description="Immunoglobulin" evidence="4">
    <location>
        <begin position="213"/>
        <end position="289"/>
    </location>
</feature>
<dbReference type="RefSeq" id="WP_163952692.1">
    <property type="nucleotide sequence ID" value="NZ_JAAFZH010000010.1"/>
</dbReference>
<dbReference type="SUPFAM" id="SSF49299">
    <property type="entry name" value="PKD domain"/>
    <property type="match status" value="5"/>
</dbReference>
<feature type="region of interest" description="Disordered" evidence="1">
    <location>
        <begin position="1213"/>
        <end position="1233"/>
    </location>
</feature>
<accession>A0A6L9L9T3</accession>
<feature type="domain" description="PKD/Chitinase" evidence="3">
    <location>
        <begin position="213"/>
        <end position="295"/>
    </location>
</feature>
<feature type="domain" description="Immunoglobulin" evidence="4">
    <location>
        <begin position="855"/>
        <end position="1036"/>
    </location>
</feature>
<feature type="domain" description="Immunoglobulin" evidence="4">
    <location>
        <begin position="398"/>
        <end position="470"/>
    </location>
</feature>
<dbReference type="SMART" id="SM00089">
    <property type="entry name" value="PKD"/>
    <property type="match status" value="5"/>
</dbReference>
<dbReference type="Gene3D" id="2.60.40.10">
    <property type="entry name" value="Immunoglobulins"/>
    <property type="match status" value="12"/>
</dbReference>
<gene>
    <name evidence="5" type="ORF">GK108_20850</name>
</gene>
<feature type="signal peptide" evidence="2">
    <location>
        <begin position="1"/>
        <end position="27"/>
    </location>
</feature>
<evidence type="ECO:0000256" key="2">
    <source>
        <dbReference type="SAM" id="SignalP"/>
    </source>
</evidence>
<comment type="caution">
    <text evidence="5">The sequence shown here is derived from an EMBL/GenBank/DDBJ whole genome shotgun (WGS) entry which is preliminary data.</text>
</comment>